<feature type="transmembrane region" description="Helical" evidence="10">
    <location>
        <begin position="297"/>
        <end position="319"/>
    </location>
</feature>
<feature type="transmembrane region" description="Helical" evidence="10">
    <location>
        <begin position="372"/>
        <end position="391"/>
    </location>
</feature>
<feature type="transmembrane region" description="Helical" evidence="10">
    <location>
        <begin position="645"/>
        <end position="663"/>
    </location>
</feature>
<evidence type="ECO:0000256" key="6">
    <source>
        <dbReference type="ARBA" id="ARBA00022927"/>
    </source>
</evidence>
<dbReference type="Proteomes" id="UP000029665">
    <property type="component" value="Unassembled WGS sequence"/>
</dbReference>
<keyword evidence="6" id="KW-0653">Protein transport</keyword>
<dbReference type="EMBL" id="CCBP010000303">
    <property type="protein sequence ID" value="CDO75882.1"/>
    <property type="molecule type" value="Genomic_DNA"/>
</dbReference>
<dbReference type="GO" id="GO:0035673">
    <property type="term" value="F:oligopeptide transmembrane transporter activity"/>
    <property type="evidence" value="ECO:0007669"/>
    <property type="project" value="InterPro"/>
</dbReference>
<feature type="transmembrane region" description="Helical" evidence="10">
    <location>
        <begin position="446"/>
        <end position="466"/>
    </location>
</feature>
<dbReference type="OMA" id="DAIHWPI"/>
<evidence type="ECO:0000256" key="4">
    <source>
        <dbReference type="ARBA" id="ARBA00022692"/>
    </source>
</evidence>
<sequence length="816" mass="92171">MEAKTSSYSLNLPTLLRRRNSSPDVPEDVDYVMSHLNDPNWDFSQSPSASTETFAEKGQTSSWSEASFRETETETASQFDSTRVGSSRLDLREAKVEELATLSSESPYAEVRAAVSNTDDPTIPVNTFRVWFIGIILSALLSGLNHFLVPRWPSVAISALIAQLIALPAGKLLEWILPKKQFNTFGYVWSFNPGPFNVKEHTVITVMSSAVYTDAYATSIFATQRVFYNQNPAIGYQLLITLSSQLIGYSWAGLTRQLLVWPASMIWPSALVSCALLNTLNRNWAKKETKHISREKFFLLVAVGSTLYYFIPGYLFTGLSVFSWVCWIAPQNQSVNTVFGYNTGLGLGFLTFDWSMISWIGSPLVSPWWTEANLFVAFVLVYWCIAPILYFKNVLFAKFMPISVSSAFDNTGMPYNVTAILDDNGLFDEEKYKAYSPLFMPVNLQLAYATQFALITAVVVHTFLWYRHDIVRQFRRSLKDEKDIHARLMAAYPEVPSWWYGALFIVAFVFGIAAIVGWSGEFPVWAYILALVVSFVFVIPIGIIRAITNQLAALNVLAELVAGYVLPGRPIGAMIFKTYGFVPMYQTLYFMNDLKIGHYMKIPPRVMFLAQLIPSTIACFICVGVQQWQFAHIPDMCMPWQKDGFVCNDVSTFATASIIWGGIGPKRLFGPGQMYNWVLYAFLIGALLPIPFYFLARRYPTSFYRYVNIPVCCAGLAQLPPATGINYSAFLTVGAFFQWFIRRYHFRWWLRFNYILSAGLDIGVSVGIVLVFFCLQYPKGGIQLNWWGNTVWQNTFDAMGMPALFPNGTFGPSEWS</sequence>
<feature type="transmembrane region" description="Helical" evidence="10">
    <location>
        <begin position="556"/>
        <end position="582"/>
    </location>
</feature>
<keyword evidence="4 10" id="KW-0812">Transmembrane</keyword>
<dbReference type="InterPro" id="IPR004813">
    <property type="entry name" value="OPT"/>
</dbReference>
<dbReference type="Pfam" id="PF03169">
    <property type="entry name" value="OPT"/>
    <property type="match status" value="1"/>
</dbReference>
<dbReference type="InterPro" id="IPR004648">
    <property type="entry name" value="Oligpept_transpt"/>
</dbReference>
<feature type="transmembrane region" description="Helical" evidence="10">
    <location>
        <begin position="602"/>
        <end position="625"/>
    </location>
</feature>
<evidence type="ECO:0008006" key="13">
    <source>
        <dbReference type="Google" id="ProtNLM"/>
    </source>
</evidence>
<comment type="similarity">
    <text evidence="2">Belongs to the oligopeptide OPT transporter family.</text>
</comment>
<evidence type="ECO:0000256" key="8">
    <source>
        <dbReference type="ARBA" id="ARBA00023136"/>
    </source>
</evidence>
<feature type="transmembrane region" description="Helical" evidence="10">
    <location>
        <begin position="497"/>
        <end position="518"/>
    </location>
</feature>
<dbReference type="NCBIfam" id="TIGR00727">
    <property type="entry name" value="ISP4_OPT"/>
    <property type="match status" value="1"/>
</dbReference>
<evidence type="ECO:0000256" key="7">
    <source>
        <dbReference type="ARBA" id="ARBA00022989"/>
    </source>
</evidence>
<feature type="transmembrane region" description="Helical" evidence="10">
    <location>
        <begin position="233"/>
        <end position="252"/>
    </location>
</feature>
<comment type="caution">
    <text evidence="11">The sequence shown here is derived from an EMBL/GenBank/DDBJ whole genome shotgun (WGS) entry which is preliminary data.</text>
</comment>
<evidence type="ECO:0000256" key="1">
    <source>
        <dbReference type="ARBA" id="ARBA00004141"/>
    </source>
</evidence>
<dbReference type="HOGENOM" id="CLU_004965_1_1_1"/>
<keyword evidence="3" id="KW-0813">Transport</keyword>
<feature type="transmembrane region" description="Helical" evidence="10">
    <location>
        <begin position="675"/>
        <end position="696"/>
    </location>
</feature>
<gene>
    <name evidence="11" type="ORF">BN946_scf184672.g15</name>
</gene>
<dbReference type="OrthoDB" id="9986677at2759"/>
<protein>
    <recommendedName>
        <fullName evidence="13">OPT oligopeptide transporter</fullName>
    </recommendedName>
</protein>
<keyword evidence="7 10" id="KW-1133">Transmembrane helix</keyword>
<evidence type="ECO:0000256" key="2">
    <source>
        <dbReference type="ARBA" id="ARBA00008807"/>
    </source>
</evidence>
<dbReference type="PANTHER" id="PTHR22601">
    <property type="entry name" value="ISP4 LIKE PROTEIN"/>
    <property type="match status" value="1"/>
</dbReference>
<dbReference type="GO" id="GO:0015031">
    <property type="term" value="P:protein transport"/>
    <property type="evidence" value="ECO:0007669"/>
    <property type="project" value="UniProtKB-KW"/>
</dbReference>
<feature type="transmembrane region" description="Helical" evidence="10">
    <location>
        <begin position="339"/>
        <end position="360"/>
    </location>
</feature>
<keyword evidence="12" id="KW-1185">Reference proteome</keyword>
<name>A0A060SMZ8_PYCCI</name>
<reference evidence="11" key="1">
    <citation type="submission" date="2014-01" db="EMBL/GenBank/DDBJ databases">
        <title>The genome of the white-rot fungus Pycnoporus cinnabarinus: a basidiomycete model with a versatile arsenal for lignocellulosic biomass breakdown.</title>
        <authorList>
            <person name="Levasseur A."/>
            <person name="Lomascolo A."/>
            <person name="Ruiz-Duenas F.J."/>
            <person name="Uzan E."/>
            <person name="Piumi F."/>
            <person name="Kues U."/>
            <person name="Ram A.F.J."/>
            <person name="Murat C."/>
            <person name="Haon M."/>
            <person name="Benoit I."/>
            <person name="Arfi Y."/>
            <person name="Chevret D."/>
            <person name="Drula E."/>
            <person name="Kwon M.J."/>
            <person name="Gouret P."/>
            <person name="Lesage-Meessen L."/>
            <person name="Lombard V."/>
            <person name="Mariette J."/>
            <person name="Noirot C."/>
            <person name="Park J."/>
            <person name="Patyshakuliyeva A."/>
            <person name="Wieneger R.A.B."/>
            <person name="Wosten H.A.B."/>
            <person name="Martin F."/>
            <person name="Coutinho P.M."/>
            <person name="de Vries R."/>
            <person name="Martinez A.T."/>
            <person name="Klopp C."/>
            <person name="Pontarotti P."/>
            <person name="Henrissat B."/>
            <person name="Record E."/>
        </authorList>
    </citation>
    <scope>NUCLEOTIDE SEQUENCE [LARGE SCALE GENOMIC DNA]</scope>
    <source>
        <strain evidence="11">BRFM137</strain>
    </source>
</reference>
<evidence type="ECO:0000313" key="12">
    <source>
        <dbReference type="Proteomes" id="UP000029665"/>
    </source>
</evidence>
<proteinExistence type="inferred from homology"/>
<evidence type="ECO:0000256" key="5">
    <source>
        <dbReference type="ARBA" id="ARBA00022856"/>
    </source>
</evidence>
<evidence type="ECO:0000313" key="11">
    <source>
        <dbReference type="EMBL" id="CDO75882.1"/>
    </source>
</evidence>
<comment type="subcellular location">
    <subcellularLocation>
        <location evidence="1">Membrane</location>
        <topology evidence="1">Multi-pass membrane protein</topology>
    </subcellularLocation>
</comment>
<feature type="transmembrane region" description="Helical" evidence="10">
    <location>
        <begin position="753"/>
        <end position="778"/>
    </location>
</feature>
<accession>A0A060SMZ8</accession>
<dbReference type="NCBIfam" id="TIGR00728">
    <property type="entry name" value="OPT_sfam"/>
    <property type="match status" value="1"/>
</dbReference>
<keyword evidence="5" id="KW-0571">Peptide transport</keyword>
<feature type="transmembrane region" description="Helical" evidence="10">
    <location>
        <begin position="524"/>
        <end position="544"/>
    </location>
</feature>
<feature type="transmembrane region" description="Helical" evidence="10">
    <location>
        <begin position="130"/>
        <end position="149"/>
    </location>
</feature>
<feature type="compositionally biased region" description="Polar residues" evidence="9">
    <location>
        <begin position="42"/>
        <end position="65"/>
    </location>
</feature>
<dbReference type="AlphaFoldDB" id="A0A060SMZ8"/>
<dbReference type="GO" id="GO:0016020">
    <property type="term" value="C:membrane"/>
    <property type="evidence" value="ECO:0007669"/>
    <property type="project" value="UniProtKB-SubCell"/>
</dbReference>
<feature type="region of interest" description="Disordered" evidence="9">
    <location>
        <begin position="42"/>
        <end position="80"/>
    </location>
</feature>
<organism evidence="11 12">
    <name type="scientific">Pycnoporus cinnabarinus</name>
    <name type="common">Cinnabar-red polypore</name>
    <name type="synonym">Trametes cinnabarina</name>
    <dbReference type="NCBI Taxonomy" id="5643"/>
    <lineage>
        <taxon>Eukaryota</taxon>
        <taxon>Fungi</taxon>
        <taxon>Dikarya</taxon>
        <taxon>Basidiomycota</taxon>
        <taxon>Agaricomycotina</taxon>
        <taxon>Agaricomycetes</taxon>
        <taxon>Polyporales</taxon>
        <taxon>Polyporaceae</taxon>
        <taxon>Trametes</taxon>
    </lineage>
</organism>
<evidence type="ECO:0000256" key="3">
    <source>
        <dbReference type="ARBA" id="ARBA00022448"/>
    </source>
</evidence>
<feature type="transmembrane region" description="Helical" evidence="10">
    <location>
        <begin position="155"/>
        <end position="173"/>
    </location>
</feature>
<feature type="transmembrane region" description="Helical" evidence="10">
    <location>
        <begin position="258"/>
        <end position="277"/>
    </location>
</feature>
<keyword evidence="8 10" id="KW-0472">Membrane</keyword>
<evidence type="ECO:0000256" key="9">
    <source>
        <dbReference type="SAM" id="MobiDB-lite"/>
    </source>
</evidence>
<evidence type="ECO:0000256" key="10">
    <source>
        <dbReference type="SAM" id="Phobius"/>
    </source>
</evidence>